<dbReference type="GO" id="GO:0016020">
    <property type="term" value="C:membrane"/>
    <property type="evidence" value="ECO:0007669"/>
    <property type="project" value="InterPro"/>
</dbReference>
<dbReference type="KEGG" id="sci:B446_02395"/>
<keyword evidence="4" id="KW-1185">Reference proteome</keyword>
<name>S5UNG4_STRC3</name>
<feature type="signal peptide" evidence="2">
    <location>
        <begin position="1"/>
        <end position="28"/>
    </location>
</feature>
<reference evidence="3 4" key="2">
    <citation type="journal article" date="2013" name="J. Biotechnol.">
        <title>Complete genome sequence of the kirromycin producer Streptomyces collinus Tu 365 consisting of a linear chromosome and two linear plasmids.</title>
        <authorList>
            <person name="Ruckert C."/>
            <person name="Szczepanowski R."/>
            <person name="Albersmeier A."/>
            <person name="Goesmann A."/>
            <person name="Iftime D."/>
            <person name="Musiol E.M."/>
            <person name="Blin K."/>
            <person name="Wohlleben W."/>
            <person name="Puhler A."/>
            <person name="Kalinowski J."/>
            <person name="Weber T."/>
        </authorList>
    </citation>
    <scope>NUCLEOTIDE SEQUENCE [LARGE SCALE GENOMIC DNA]</scope>
    <source>
        <strain evidence="4">DSM 40733 / Tue 365</strain>
    </source>
</reference>
<gene>
    <name evidence="3" type="ORF">B446_02395</name>
</gene>
<dbReference type="eggNOG" id="ENOG502ZBR7">
    <property type="taxonomic scope" value="Bacteria"/>
</dbReference>
<dbReference type="HOGENOM" id="CLU_065139_0_0_11"/>
<dbReference type="RefSeq" id="WP_020937796.1">
    <property type="nucleotide sequence ID" value="NC_021985.1"/>
</dbReference>
<feature type="chain" id="PRO_5004541061" description="Integral membrane protein" evidence="2">
    <location>
        <begin position="29"/>
        <end position="326"/>
    </location>
</feature>
<proteinExistence type="predicted"/>
<reference evidence="4" key="1">
    <citation type="submission" date="2012-10" db="EMBL/GenBank/DDBJ databases">
        <title>The complete genome sequence of Streptomyces collinus Tu 365.</title>
        <authorList>
            <person name="Ruckert C."/>
            <person name="Szczepanowski R."/>
            <person name="Goesmann A."/>
            <person name="Pross E.K."/>
            <person name="Musiol E.M."/>
            <person name="Blin K."/>
            <person name="Wohlleben W."/>
            <person name="Puhler A."/>
            <person name="Weber T."/>
            <person name="Kalinowski J."/>
        </authorList>
    </citation>
    <scope>NUCLEOTIDE SEQUENCE [LARGE SCALE GENOMIC DNA]</scope>
    <source>
        <strain evidence="4">DSM 40733 / Tue 365</strain>
    </source>
</reference>
<keyword evidence="2" id="KW-0732">Signal</keyword>
<evidence type="ECO:0000313" key="3">
    <source>
        <dbReference type="EMBL" id="AGS67311.1"/>
    </source>
</evidence>
<feature type="transmembrane region" description="Helical" evidence="1">
    <location>
        <begin position="267"/>
        <end position="289"/>
    </location>
</feature>
<keyword evidence="1" id="KW-0812">Transmembrane</keyword>
<dbReference type="InterPro" id="IPR036734">
    <property type="entry name" value="Neur_chan_lig-bd_sf"/>
</dbReference>
<dbReference type="EMBL" id="CP006259">
    <property type="protein sequence ID" value="AGS67311.1"/>
    <property type="molecule type" value="Genomic_DNA"/>
</dbReference>
<feature type="transmembrane region" description="Helical" evidence="1">
    <location>
        <begin position="206"/>
        <end position="223"/>
    </location>
</feature>
<keyword evidence="1" id="KW-0472">Membrane</keyword>
<dbReference type="AlphaFoldDB" id="S5UNG4"/>
<sequence length="326" mass="36015">MRGRLAVLLLSTVALTALSALSVSPAAAAPTCRVGAYVTDLYGLDVSPRTVNADFWLWSVCPSATLYATRRLEFVNATSVTQSDRSVEKVGNEYWSQVKVSGTFRQQFDLSEYPFDRQDVRIQVEDSEFNSSQFAYTADTANSGYDHAISLGGFKIKDFGVRVVTHTYRTSFGDPRITHGKNSEYSQFVIALKLERDDLAGFIRQAWPAYVGFLISFISYWIWAPEFLTVLGARFGILGASLFSVVVSMRAVSLTGTSFGVTLVDQIHLATLLYTLVGVGCTTYILWSWSRTERRALVRRTNTVVAVTTTVMYLVANAVSIGFAVT</sequence>
<dbReference type="PATRIC" id="fig|1214242.5.peg.492"/>
<dbReference type="Proteomes" id="UP000015423">
    <property type="component" value="Chromosome"/>
</dbReference>
<dbReference type="Gene3D" id="2.70.170.10">
    <property type="entry name" value="Neurotransmitter-gated ion-channel ligand-binding domain"/>
    <property type="match status" value="1"/>
</dbReference>
<feature type="transmembrane region" description="Helical" evidence="1">
    <location>
        <begin position="301"/>
        <end position="325"/>
    </location>
</feature>
<evidence type="ECO:0000313" key="4">
    <source>
        <dbReference type="Proteomes" id="UP000015423"/>
    </source>
</evidence>
<organism evidence="3 4">
    <name type="scientific">Streptomyces collinus (strain DSM 40733 / Tue 365)</name>
    <dbReference type="NCBI Taxonomy" id="1214242"/>
    <lineage>
        <taxon>Bacteria</taxon>
        <taxon>Bacillati</taxon>
        <taxon>Actinomycetota</taxon>
        <taxon>Actinomycetes</taxon>
        <taxon>Kitasatosporales</taxon>
        <taxon>Streptomycetaceae</taxon>
        <taxon>Streptomyces</taxon>
    </lineage>
</organism>
<feature type="transmembrane region" description="Helical" evidence="1">
    <location>
        <begin position="235"/>
        <end position="255"/>
    </location>
</feature>
<protein>
    <recommendedName>
        <fullName evidence="5">Integral membrane protein</fullName>
    </recommendedName>
</protein>
<evidence type="ECO:0000256" key="2">
    <source>
        <dbReference type="SAM" id="SignalP"/>
    </source>
</evidence>
<dbReference type="GO" id="GO:0005230">
    <property type="term" value="F:extracellular ligand-gated monoatomic ion channel activity"/>
    <property type="evidence" value="ECO:0007669"/>
    <property type="project" value="InterPro"/>
</dbReference>
<keyword evidence="1" id="KW-1133">Transmembrane helix</keyword>
<evidence type="ECO:0000256" key="1">
    <source>
        <dbReference type="SAM" id="Phobius"/>
    </source>
</evidence>
<accession>S5UNG4</accession>
<evidence type="ECO:0008006" key="5">
    <source>
        <dbReference type="Google" id="ProtNLM"/>
    </source>
</evidence>